<dbReference type="InterPro" id="IPR009003">
    <property type="entry name" value="Peptidase_S1_PA"/>
</dbReference>
<name>A0A1T4SJ08_9GAMM</name>
<dbReference type="SUPFAM" id="SSF50494">
    <property type="entry name" value="Trypsin-like serine proteases"/>
    <property type="match status" value="1"/>
</dbReference>
<feature type="chain" id="PRO_5039253398" evidence="9">
    <location>
        <begin position="28"/>
        <end position="456"/>
    </location>
</feature>
<dbReference type="InterPro" id="IPR036034">
    <property type="entry name" value="PDZ_sf"/>
</dbReference>
<evidence type="ECO:0000256" key="8">
    <source>
        <dbReference type="PIRSR" id="PIRSR611782-2"/>
    </source>
</evidence>
<protein>
    <submittedName>
        <fullName evidence="11">Periplasmic pH-dependent serine endoprotease DegQ</fullName>
        <ecNumber evidence="11">3.4.21.107</ecNumber>
    </submittedName>
</protein>
<evidence type="ECO:0000259" key="10">
    <source>
        <dbReference type="PROSITE" id="PS50106"/>
    </source>
</evidence>
<dbReference type="GO" id="GO:0042597">
    <property type="term" value="C:periplasmic space"/>
    <property type="evidence" value="ECO:0007669"/>
    <property type="project" value="TreeGrafter"/>
</dbReference>
<sequence length="456" mass="48392">MRKKNLFVISALALTVSTLMTPLAANAALPITVNNQSMPSLAPMLEQVTPAVVSIAIEGKQLSKQQLPDSYRFFFGPDFPTEQVQERPFRGLGSGVIIDADKGYIVTNQHVINNADKIMVQLYDGHEVTAKLIGSDKSSDIALLQINTPQKLTAMKLANSDKLRVGDFAVAIGNPFGLGQTVTSGIVSALGRSGLNLENIENFIQTDAAINSGNSGGALINLNGELIGINTAILAPDRGNVGIGFAIPSNMVNNLTAQIIKFGHVQRGTLGVQGRELTAELAQTFGYDTNQGAFVNQVMPNSAAQKAGLKAGDIITSVDGNPIRSFSELRAKVATLGAGKTLTLQAMRNGKLQQFTVTLSASKANSINADDLHSSLTGAQFTNVTVNGKAHGVEISQLVKGSVAAQTGLRKGDIIIGLNRTVINNLNQLRKALDHPPKVIALEIQRDNNVLYLIIR</sequence>
<dbReference type="EMBL" id="FUWP01000006">
    <property type="protein sequence ID" value="SKA28167.1"/>
    <property type="molecule type" value="Genomic_DNA"/>
</dbReference>
<feature type="binding site" evidence="8">
    <location>
        <begin position="231"/>
        <end position="235"/>
    </location>
    <ligand>
        <name>substrate</name>
    </ligand>
</feature>
<keyword evidence="3 9" id="KW-0732">Signal</keyword>
<dbReference type="CDD" id="cd23084">
    <property type="entry name" value="cpPDZ2_DegP-like"/>
    <property type="match status" value="1"/>
</dbReference>
<dbReference type="CDD" id="cd10839">
    <property type="entry name" value="cpPDZ1_DegP-like"/>
    <property type="match status" value="1"/>
</dbReference>
<comment type="similarity">
    <text evidence="1">Belongs to the peptidase S1C family.</text>
</comment>
<accession>A0A1T4SJ08</accession>
<dbReference type="GO" id="GO:0004252">
    <property type="term" value="F:serine-type endopeptidase activity"/>
    <property type="evidence" value="ECO:0007669"/>
    <property type="project" value="InterPro"/>
</dbReference>
<feature type="binding site" evidence="8">
    <location>
        <position position="110"/>
    </location>
    <ligand>
        <name>substrate</name>
    </ligand>
</feature>
<dbReference type="AlphaFoldDB" id="A0A1T4SJ08"/>
<proteinExistence type="inferred from homology"/>
<evidence type="ECO:0000256" key="7">
    <source>
        <dbReference type="PIRSR" id="PIRSR611782-1"/>
    </source>
</evidence>
<dbReference type="Proteomes" id="UP000191116">
    <property type="component" value="Unassembled WGS sequence"/>
</dbReference>
<dbReference type="OrthoDB" id="9758917at2"/>
<dbReference type="GO" id="GO:0006515">
    <property type="term" value="P:protein quality control for misfolded or incompletely synthesized proteins"/>
    <property type="evidence" value="ECO:0007669"/>
    <property type="project" value="TreeGrafter"/>
</dbReference>
<dbReference type="SUPFAM" id="SSF50156">
    <property type="entry name" value="PDZ domain-like"/>
    <property type="match status" value="2"/>
</dbReference>
<dbReference type="PANTHER" id="PTHR22939">
    <property type="entry name" value="SERINE PROTEASE FAMILY S1C HTRA-RELATED"/>
    <property type="match status" value="1"/>
</dbReference>
<gene>
    <name evidence="11" type="primary">degQ</name>
    <name evidence="11" type="ORF">CZ814_01609</name>
</gene>
<feature type="active site" description="Charge relay system" evidence="7">
    <location>
        <position position="110"/>
    </location>
</feature>
<dbReference type="PANTHER" id="PTHR22939:SF129">
    <property type="entry name" value="SERINE PROTEASE HTRA2, MITOCHONDRIAL"/>
    <property type="match status" value="1"/>
</dbReference>
<dbReference type="Pfam" id="PF13365">
    <property type="entry name" value="Trypsin_2"/>
    <property type="match status" value="1"/>
</dbReference>
<feature type="signal peptide" evidence="9">
    <location>
        <begin position="1"/>
        <end position="27"/>
    </location>
</feature>
<dbReference type="Gene3D" id="2.40.10.120">
    <property type="match status" value="1"/>
</dbReference>
<keyword evidence="2 11" id="KW-0645">Protease</keyword>
<evidence type="ECO:0000313" key="12">
    <source>
        <dbReference type="Proteomes" id="UP000191116"/>
    </source>
</evidence>
<keyword evidence="6" id="KW-0720">Serine protease</keyword>
<feature type="binding site" evidence="8">
    <location>
        <position position="58"/>
    </location>
    <ligand>
        <name>substrate</name>
    </ligand>
</feature>
<dbReference type="FunFam" id="2.40.10.10:FF:000001">
    <property type="entry name" value="Periplasmic serine protease DegS"/>
    <property type="match status" value="1"/>
</dbReference>
<evidence type="ECO:0000256" key="9">
    <source>
        <dbReference type="SAM" id="SignalP"/>
    </source>
</evidence>
<feature type="active site" description="Charge relay system" evidence="7">
    <location>
        <position position="215"/>
    </location>
</feature>
<dbReference type="Gene3D" id="2.30.42.10">
    <property type="match status" value="2"/>
</dbReference>
<keyword evidence="4" id="KW-0677">Repeat</keyword>
<feature type="binding site" evidence="8">
    <location>
        <begin position="270"/>
        <end position="274"/>
    </location>
    <ligand>
        <name>substrate</name>
    </ligand>
</feature>
<evidence type="ECO:0000256" key="2">
    <source>
        <dbReference type="ARBA" id="ARBA00022670"/>
    </source>
</evidence>
<feature type="domain" description="PDZ" evidence="10">
    <location>
        <begin position="356"/>
        <end position="448"/>
    </location>
</feature>
<evidence type="ECO:0000256" key="6">
    <source>
        <dbReference type="ARBA" id="ARBA00022825"/>
    </source>
</evidence>
<dbReference type="EC" id="3.4.21.107" evidence="11"/>
<dbReference type="SMART" id="SM00228">
    <property type="entry name" value="PDZ"/>
    <property type="match status" value="2"/>
</dbReference>
<dbReference type="NCBIfam" id="TIGR02037">
    <property type="entry name" value="degP_htrA_DO"/>
    <property type="match status" value="1"/>
</dbReference>
<feature type="binding site" evidence="8">
    <location>
        <begin position="213"/>
        <end position="215"/>
    </location>
    <ligand>
        <name>substrate</name>
    </ligand>
</feature>
<dbReference type="RefSeq" id="WP_080174463.1">
    <property type="nucleotide sequence ID" value="NZ_AP024854.1"/>
</dbReference>
<evidence type="ECO:0000256" key="1">
    <source>
        <dbReference type="ARBA" id="ARBA00010541"/>
    </source>
</evidence>
<dbReference type="Pfam" id="PF00595">
    <property type="entry name" value="PDZ"/>
    <property type="match status" value="1"/>
</dbReference>
<feature type="domain" description="PDZ" evidence="10">
    <location>
        <begin position="259"/>
        <end position="350"/>
    </location>
</feature>
<dbReference type="FunFam" id="2.30.42.10:FF:000037">
    <property type="entry name" value="Periplasmic serine endoprotease DegP-like"/>
    <property type="match status" value="1"/>
</dbReference>
<dbReference type="PRINTS" id="PR00834">
    <property type="entry name" value="PROTEASES2C"/>
</dbReference>
<dbReference type="InterPro" id="IPR001478">
    <property type="entry name" value="PDZ"/>
</dbReference>
<dbReference type="InterPro" id="IPR001940">
    <property type="entry name" value="Peptidase_S1C"/>
</dbReference>
<keyword evidence="5 11" id="KW-0378">Hydrolase</keyword>
<evidence type="ECO:0000256" key="5">
    <source>
        <dbReference type="ARBA" id="ARBA00022801"/>
    </source>
</evidence>
<dbReference type="PROSITE" id="PS50106">
    <property type="entry name" value="PDZ"/>
    <property type="match status" value="2"/>
</dbReference>
<evidence type="ECO:0000313" key="11">
    <source>
        <dbReference type="EMBL" id="SKA28167.1"/>
    </source>
</evidence>
<dbReference type="FunFam" id="2.40.10.120:FF:000001">
    <property type="entry name" value="Periplasmic serine endoprotease DegP-like"/>
    <property type="match status" value="1"/>
</dbReference>
<organism evidence="11 12">
    <name type="scientific">Photobacterium toruni</name>
    <dbReference type="NCBI Taxonomy" id="1935446"/>
    <lineage>
        <taxon>Bacteria</taxon>
        <taxon>Pseudomonadati</taxon>
        <taxon>Pseudomonadota</taxon>
        <taxon>Gammaproteobacteria</taxon>
        <taxon>Vibrionales</taxon>
        <taxon>Vibrionaceae</taxon>
        <taxon>Photobacterium</taxon>
    </lineage>
</organism>
<evidence type="ECO:0000256" key="4">
    <source>
        <dbReference type="ARBA" id="ARBA00022737"/>
    </source>
</evidence>
<reference evidence="11 12" key="1">
    <citation type="submission" date="2017-02" db="EMBL/GenBank/DDBJ databases">
        <authorList>
            <person name="Peterson S.W."/>
        </authorList>
    </citation>
    <scope>NUCLEOTIDE SEQUENCE [LARGE SCALE GENOMIC DNA]</scope>
    <source>
        <strain evidence="11 12">CECT 9189</strain>
    </source>
</reference>
<feature type="active site" description="Charge relay system" evidence="7">
    <location>
        <position position="140"/>
    </location>
</feature>
<dbReference type="InterPro" id="IPR011782">
    <property type="entry name" value="Pept_S1C_Do"/>
</dbReference>
<feature type="binding site" evidence="8">
    <location>
        <position position="140"/>
    </location>
    <ligand>
        <name>substrate</name>
    </ligand>
</feature>
<evidence type="ECO:0000256" key="3">
    <source>
        <dbReference type="ARBA" id="ARBA00022729"/>
    </source>
</evidence>
<dbReference type="Pfam" id="PF13180">
    <property type="entry name" value="PDZ_2"/>
    <property type="match status" value="1"/>
</dbReference>